<comment type="caution">
    <text evidence="1">The sequence shown here is derived from an EMBL/GenBank/DDBJ whole genome shotgun (WGS) entry which is preliminary data.</text>
</comment>
<evidence type="ECO:0000313" key="1">
    <source>
        <dbReference type="EMBL" id="RKI87123.1"/>
    </source>
</evidence>
<dbReference type="AlphaFoldDB" id="A0A3A9AI18"/>
<name>A0A3A9AI18_9FIRM</name>
<organism evidence="1 2">
    <name type="scientific">Parablautia intestinalis</name>
    <dbReference type="NCBI Taxonomy" id="2320100"/>
    <lineage>
        <taxon>Bacteria</taxon>
        <taxon>Bacillati</taxon>
        <taxon>Bacillota</taxon>
        <taxon>Clostridia</taxon>
        <taxon>Lachnospirales</taxon>
        <taxon>Lachnospiraceae</taxon>
        <taxon>Parablautia</taxon>
    </lineage>
</organism>
<dbReference type="RefSeq" id="WP_120472313.1">
    <property type="nucleotide sequence ID" value="NZ_RAYQ01000046.1"/>
</dbReference>
<reference evidence="1 2" key="1">
    <citation type="submission" date="2018-09" db="EMBL/GenBank/DDBJ databases">
        <title>Murine metabolic-syndrome-specific gut microbial biobank.</title>
        <authorList>
            <person name="Liu C."/>
        </authorList>
    </citation>
    <scope>NUCLEOTIDE SEQUENCE [LARGE SCALE GENOMIC DNA]</scope>
    <source>
        <strain evidence="1 2">0.1xD8-82</strain>
    </source>
</reference>
<proteinExistence type="predicted"/>
<dbReference type="EMBL" id="RAYQ01000046">
    <property type="protein sequence ID" value="RKI87123.1"/>
    <property type="molecule type" value="Genomic_DNA"/>
</dbReference>
<dbReference type="OrthoDB" id="2058193at2"/>
<dbReference type="Proteomes" id="UP000280696">
    <property type="component" value="Unassembled WGS sequence"/>
</dbReference>
<protein>
    <submittedName>
        <fullName evidence="1">Uncharacterized protein</fullName>
    </submittedName>
</protein>
<keyword evidence="2" id="KW-1185">Reference proteome</keyword>
<sequence length="64" mass="8023">MNILKRYRLKKQQKELMRRYAILEQLQTEHNEDEYFYKYTQCEMDSLDEQAEYIRGILEGRWDA</sequence>
<gene>
    <name evidence="1" type="ORF">D7V94_21475</name>
</gene>
<evidence type="ECO:0000313" key="2">
    <source>
        <dbReference type="Proteomes" id="UP000280696"/>
    </source>
</evidence>
<accession>A0A3A9AI18</accession>